<sequence length="42" mass="4392">VRIVCIGPITAQTAQGLGLSVHKTAEVYTIEGLIEAIVQLVS</sequence>
<organism evidence="2 3">
    <name type="scientific">Candidatus Hakubella thermalkaliphila</name>
    <dbReference type="NCBI Taxonomy" id="2754717"/>
    <lineage>
        <taxon>Bacteria</taxon>
        <taxon>Bacillati</taxon>
        <taxon>Actinomycetota</taxon>
        <taxon>Actinomycetota incertae sedis</taxon>
        <taxon>Candidatus Hakubellales</taxon>
        <taxon>Candidatus Hakubellaceae</taxon>
        <taxon>Candidatus Hakubella</taxon>
    </lineage>
</organism>
<dbReference type="InterPro" id="IPR003754">
    <property type="entry name" value="4pyrrol_synth_uPrphyn_synth"/>
</dbReference>
<feature type="domain" description="Tetrapyrrole biosynthesis uroporphyrinogen III synthase" evidence="1">
    <location>
        <begin position="1"/>
        <end position="35"/>
    </location>
</feature>
<protein>
    <recommendedName>
        <fullName evidence="1">Tetrapyrrole biosynthesis uroporphyrinogen III synthase domain-containing protein</fullName>
    </recommendedName>
</protein>
<evidence type="ECO:0000313" key="3">
    <source>
        <dbReference type="Proteomes" id="UP000561271"/>
    </source>
</evidence>
<evidence type="ECO:0000313" key="2">
    <source>
        <dbReference type="EMBL" id="GFP37156.1"/>
    </source>
</evidence>
<gene>
    <name evidence="2" type="ORF">HKBW3S44_00836</name>
</gene>
<dbReference type="AlphaFoldDB" id="A0A6V8Q186"/>
<dbReference type="SUPFAM" id="SSF69618">
    <property type="entry name" value="HemD-like"/>
    <property type="match status" value="1"/>
</dbReference>
<dbReference type="GO" id="GO:0033014">
    <property type="term" value="P:tetrapyrrole biosynthetic process"/>
    <property type="evidence" value="ECO:0007669"/>
    <property type="project" value="InterPro"/>
</dbReference>
<dbReference type="GO" id="GO:0004852">
    <property type="term" value="F:uroporphyrinogen-III synthase activity"/>
    <property type="evidence" value="ECO:0007669"/>
    <property type="project" value="InterPro"/>
</dbReference>
<dbReference type="Pfam" id="PF02602">
    <property type="entry name" value="HEM4"/>
    <property type="match status" value="1"/>
</dbReference>
<dbReference type="EMBL" id="BLSC01000054">
    <property type="protein sequence ID" value="GFP37156.1"/>
    <property type="molecule type" value="Genomic_DNA"/>
</dbReference>
<accession>A0A6V8Q186</accession>
<dbReference type="InterPro" id="IPR036108">
    <property type="entry name" value="4pyrrol_syn_uPrphyn_synt_sf"/>
</dbReference>
<name>A0A6V8Q186_9ACTN</name>
<dbReference type="Proteomes" id="UP000561271">
    <property type="component" value="Unassembled WGS sequence"/>
</dbReference>
<dbReference type="Gene3D" id="3.40.50.10090">
    <property type="match status" value="1"/>
</dbReference>
<comment type="caution">
    <text evidence="2">The sequence shown here is derived from an EMBL/GenBank/DDBJ whole genome shotgun (WGS) entry which is preliminary data.</text>
</comment>
<reference evidence="2 3" key="1">
    <citation type="journal article" date="2020" name="Front. Microbiol.">
        <title>Single-cell genomics of novel Actinobacteria with the Wood-Ljungdahl pathway discovered in a serpentinizing system.</title>
        <authorList>
            <person name="Merino N."/>
            <person name="Kawai M."/>
            <person name="Boyd E.S."/>
            <person name="Colman D.R."/>
            <person name="McGlynn S.E."/>
            <person name="Nealson K.H."/>
            <person name="Kurokawa K."/>
            <person name="Hongoh Y."/>
        </authorList>
    </citation>
    <scope>NUCLEOTIDE SEQUENCE [LARGE SCALE GENOMIC DNA]</scope>
    <source>
        <strain evidence="2 3">S44</strain>
    </source>
</reference>
<feature type="non-terminal residue" evidence="2">
    <location>
        <position position="1"/>
    </location>
</feature>
<proteinExistence type="predicted"/>
<evidence type="ECO:0000259" key="1">
    <source>
        <dbReference type="Pfam" id="PF02602"/>
    </source>
</evidence>